<accession>A0A501WZX5</accession>
<keyword evidence="2" id="KW-0808">Transferase</keyword>
<dbReference type="EMBL" id="VFRR01000010">
    <property type="protein sequence ID" value="TPE53417.1"/>
    <property type="molecule type" value="Genomic_DNA"/>
</dbReference>
<comment type="caution">
    <text evidence="2">The sequence shown here is derived from an EMBL/GenBank/DDBJ whole genome shotgun (WGS) entry which is preliminary data.</text>
</comment>
<evidence type="ECO:0000313" key="2">
    <source>
        <dbReference type="EMBL" id="TPE53417.1"/>
    </source>
</evidence>
<dbReference type="PROSITE" id="PS51186">
    <property type="entry name" value="GNAT"/>
    <property type="match status" value="1"/>
</dbReference>
<dbReference type="AlphaFoldDB" id="A0A501WZX5"/>
<gene>
    <name evidence="2" type="ORF">FJM67_06670</name>
</gene>
<proteinExistence type="predicted"/>
<name>A0A501WZX5_9GAMM</name>
<dbReference type="InterPro" id="IPR000182">
    <property type="entry name" value="GNAT_dom"/>
</dbReference>
<feature type="domain" description="N-acetyltransferase" evidence="1">
    <location>
        <begin position="1"/>
        <end position="153"/>
    </location>
</feature>
<dbReference type="SUPFAM" id="SSF55729">
    <property type="entry name" value="Acyl-CoA N-acyltransferases (Nat)"/>
    <property type="match status" value="1"/>
</dbReference>
<sequence length="153" mass="17030">MEIQPYSPDKAREVTNLFYAAVNGIADDVYSPQQKAVWAPEPVNYAAWAARLAQTQPFLAICAGAVVGFMELEADGHIDCTYTHPEFQGRGVASMLYAYLETEAIRKGIGRLYVEASIVAKPFFSKLGFTEVKQNTLQRQGVELVNYSMEKQL</sequence>
<evidence type="ECO:0000313" key="3">
    <source>
        <dbReference type="Proteomes" id="UP000315901"/>
    </source>
</evidence>
<dbReference type="CDD" id="cd04301">
    <property type="entry name" value="NAT_SF"/>
    <property type="match status" value="1"/>
</dbReference>
<dbReference type="Proteomes" id="UP000315901">
    <property type="component" value="Unassembled WGS sequence"/>
</dbReference>
<dbReference type="InterPro" id="IPR052564">
    <property type="entry name" value="N-acetyltrans/Recomb-assoc"/>
</dbReference>
<dbReference type="Gene3D" id="3.40.630.30">
    <property type="match status" value="1"/>
</dbReference>
<keyword evidence="3" id="KW-1185">Reference proteome</keyword>
<dbReference type="PANTHER" id="PTHR43451:SF1">
    <property type="entry name" value="ACETYLTRANSFERASE"/>
    <property type="match status" value="1"/>
</dbReference>
<dbReference type="Pfam" id="PF13673">
    <property type="entry name" value="Acetyltransf_10"/>
    <property type="match status" value="1"/>
</dbReference>
<dbReference type="GO" id="GO:0016747">
    <property type="term" value="F:acyltransferase activity, transferring groups other than amino-acyl groups"/>
    <property type="evidence" value="ECO:0007669"/>
    <property type="project" value="InterPro"/>
</dbReference>
<organism evidence="2 3">
    <name type="scientific">Maribrevibacterium harenarium</name>
    <dbReference type="NCBI Taxonomy" id="2589817"/>
    <lineage>
        <taxon>Bacteria</taxon>
        <taxon>Pseudomonadati</taxon>
        <taxon>Pseudomonadota</taxon>
        <taxon>Gammaproteobacteria</taxon>
        <taxon>Oceanospirillales</taxon>
        <taxon>Oceanospirillaceae</taxon>
        <taxon>Maribrevibacterium</taxon>
    </lineage>
</organism>
<dbReference type="OrthoDB" id="5355033at2"/>
<reference evidence="2 3" key="1">
    <citation type="submission" date="2019-06" db="EMBL/GenBank/DDBJ databases">
        <title>A novel bacterium of genus Marinomonas, isolated from coastal sand.</title>
        <authorList>
            <person name="Huang H."/>
            <person name="Mo K."/>
            <person name="Hu Y."/>
        </authorList>
    </citation>
    <scope>NUCLEOTIDE SEQUENCE [LARGE SCALE GENOMIC DNA]</scope>
    <source>
        <strain evidence="2 3">HB171799</strain>
    </source>
</reference>
<dbReference type="PANTHER" id="PTHR43451">
    <property type="entry name" value="ACETYLTRANSFERASE (GNAT) FAMILY PROTEIN"/>
    <property type="match status" value="1"/>
</dbReference>
<dbReference type="InterPro" id="IPR016181">
    <property type="entry name" value="Acyl_CoA_acyltransferase"/>
</dbReference>
<evidence type="ECO:0000259" key="1">
    <source>
        <dbReference type="PROSITE" id="PS51186"/>
    </source>
</evidence>
<protein>
    <submittedName>
        <fullName evidence="2">GNAT family N-acetyltransferase</fullName>
    </submittedName>
</protein>